<evidence type="ECO:0000256" key="2">
    <source>
        <dbReference type="ARBA" id="ARBA00009592"/>
    </source>
</evidence>
<keyword evidence="9 13" id="KW-0472">Membrane</keyword>
<comment type="subcellular location">
    <subcellularLocation>
        <location evidence="1">Cell membrane</location>
        <topology evidence="1">Single-pass type I membrane protein</topology>
    </subcellularLocation>
</comment>
<keyword evidence="11" id="KW-0325">Glycoprotein</keyword>
<dbReference type="Pfam" id="PF00560">
    <property type="entry name" value="LRR_1"/>
    <property type="match status" value="9"/>
</dbReference>
<dbReference type="AlphaFoldDB" id="A0A8T0P2Z1"/>
<evidence type="ECO:0000256" key="5">
    <source>
        <dbReference type="ARBA" id="ARBA00022692"/>
    </source>
</evidence>
<dbReference type="InterPro" id="IPR001611">
    <property type="entry name" value="Leu-rich_rpt"/>
</dbReference>
<comment type="similarity">
    <text evidence="2">Belongs to the RLP family.</text>
</comment>
<evidence type="ECO:0000256" key="3">
    <source>
        <dbReference type="ARBA" id="ARBA00022475"/>
    </source>
</evidence>
<dbReference type="FunFam" id="3.80.10.10:FF:000041">
    <property type="entry name" value="LRR receptor-like serine/threonine-protein kinase ERECTA"/>
    <property type="match status" value="1"/>
</dbReference>
<accession>A0A8T0P2Z1</accession>
<dbReference type="PRINTS" id="PR00019">
    <property type="entry name" value="LEURICHRPT"/>
</dbReference>
<proteinExistence type="inferred from homology"/>
<dbReference type="Pfam" id="PF13516">
    <property type="entry name" value="LRR_6"/>
    <property type="match status" value="1"/>
</dbReference>
<dbReference type="EMBL" id="CM029052">
    <property type="protein sequence ID" value="KAG2556093.1"/>
    <property type="molecule type" value="Genomic_DNA"/>
</dbReference>
<sequence>MVWLHHFLSYLLLVIVIRPASEGGASLCHQDQSAALLRLKASFRFPPDTCVTCDGTSGYVIDLDLYSLCISGNLSSSDIFKLTSLHSLSLAYNNFDESWPNPGFDQLTELKYLDLSYSGLSGALPVEKRQLSNLVALNLSGLDLKDLNLETLIDSLGSLQELYLQNVNISCMITGGRFDTVLANLLFGSKLANLVTLDLSGFDLKNLSLHTLINSLDTLQKLYLGDVNISVSASHLAHATSTNTTSGLKELIVMGMITGRFDTVLTKLPFLSKLTLDSTNICGPTPVPEHFAEFSSLTVFSLRSCGLTGIFPSWIFHIKSLISLDVSENENLCGELPEFIEGSALQELMLAGTKFSGKIPESIDNLRNLTFLFLSNCQFHGLIPSFAQWPMIRLVSLSGNNLTGSLPASLFSHPSLEYLDLSHNNFTRNFLLYPNKSSSLREIDVSFNKLQGTLPKLLSKFVGLEWLDLSSNNLTRTVNLSFIKNYKELWYLSLSYNKLSVVEEDGNHSYLEHPVMWETGSAVSLSLANNSLIGEVSHLICNATYIKVLDLSFNSFSGSIPPCLLKHNNQLEILNLRGNNLLGQLPQDINEECGLQIIYLSANKLEGKLPGFMINLDKYPQWLGALPLLKVLDLLSNGFHGPIDYYEMNKQAHLLFPELQVLDLSSIFFNGERLLAGIRRSWSPAAGGKWGKRMRVLGRTYRVAWWRRRPSEEGCPQEPTANGGSVSQRCYSGEGRRGRPGRGVSLEGGEAPWRVSQPIRFLKQFKAMMVTSLGAPSMESITITLKGQETAVEILSLFMSLDLSNNNFEGIIPNEIGDLKSLKGLNLSRNSFTSEIPPRIANMLQLESLDLSYNQLSGEIPPAMAVMSFLEVLNLSYNHLSGQIPQANQFLTFPNTSFLGNDRLCGKPLTQLCETNHSPSAAATPGSSKDLNWDFLSVEVGVISGLAMVVVTTLLWGDGRRWVYWRVDKFWLQVLEPWVCCRRR</sequence>
<dbReference type="InterPro" id="IPR032675">
    <property type="entry name" value="LRR_dom_sf"/>
</dbReference>
<evidence type="ECO:0000256" key="14">
    <source>
        <dbReference type="SAM" id="SignalP"/>
    </source>
</evidence>
<dbReference type="PROSITE" id="PS51450">
    <property type="entry name" value="LRR"/>
    <property type="match status" value="1"/>
</dbReference>
<feature type="compositionally biased region" description="Polar residues" evidence="12">
    <location>
        <begin position="719"/>
        <end position="730"/>
    </location>
</feature>
<evidence type="ECO:0000256" key="6">
    <source>
        <dbReference type="ARBA" id="ARBA00022729"/>
    </source>
</evidence>
<dbReference type="FunFam" id="3.80.10.10:FF:000213">
    <property type="entry name" value="Tyrosine-sulfated glycopeptide receptor 1"/>
    <property type="match status" value="1"/>
</dbReference>
<evidence type="ECO:0000313" key="16">
    <source>
        <dbReference type="Proteomes" id="UP000823388"/>
    </source>
</evidence>
<keyword evidence="3" id="KW-1003">Cell membrane</keyword>
<dbReference type="SUPFAM" id="SSF52058">
    <property type="entry name" value="L domain-like"/>
    <property type="match status" value="2"/>
</dbReference>
<comment type="caution">
    <text evidence="15">The sequence shown here is derived from an EMBL/GenBank/DDBJ whole genome shotgun (WGS) entry which is preliminary data.</text>
</comment>
<dbReference type="GO" id="GO:0005886">
    <property type="term" value="C:plasma membrane"/>
    <property type="evidence" value="ECO:0007669"/>
    <property type="project" value="UniProtKB-SubCell"/>
</dbReference>
<evidence type="ECO:0000256" key="4">
    <source>
        <dbReference type="ARBA" id="ARBA00022614"/>
    </source>
</evidence>
<evidence type="ECO:0000256" key="10">
    <source>
        <dbReference type="ARBA" id="ARBA00023170"/>
    </source>
</evidence>
<evidence type="ECO:0000256" key="11">
    <source>
        <dbReference type="ARBA" id="ARBA00023180"/>
    </source>
</evidence>
<feature type="transmembrane region" description="Helical" evidence="13">
    <location>
        <begin position="935"/>
        <end position="956"/>
    </location>
</feature>
<evidence type="ECO:0000256" key="13">
    <source>
        <dbReference type="SAM" id="Phobius"/>
    </source>
</evidence>
<dbReference type="InterPro" id="IPR003591">
    <property type="entry name" value="Leu-rich_rpt_typical-subtyp"/>
</dbReference>
<dbReference type="SMART" id="SM00369">
    <property type="entry name" value="LRR_TYP"/>
    <property type="match status" value="8"/>
</dbReference>
<dbReference type="InterPro" id="IPR046956">
    <property type="entry name" value="RLP23-like"/>
</dbReference>
<name>A0A8T0P2Z1_PANVG</name>
<feature type="region of interest" description="Disordered" evidence="12">
    <location>
        <begin position="712"/>
        <end position="747"/>
    </location>
</feature>
<evidence type="ECO:0000256" key="8">
    <source>
        <dbReference type="ARBA" id="ARBA00022989"/>
    </source>
</evidence>
<keyword evidence="10" id="KW-0675">Receptor</keyword>
<keyword evidence="5 13" id="KW-0812">Transmembrane</keyword>
<dbReference type="Gene3D" id="3.80.10.10">
    <property type="entry name" value="Ribonuclease Inhibitor"/>
    <property type="match status" value="5"/>
</dbReference>
<feature type="chain" id="PRO_5035890086" evidence="14">
    <location>
        <begin position="24"/>
        <end position="984"/>
    </location>
</feature>
<keyword evidence="8 13" id="KW-1133">Transmembrane helix</keyword>
<protein>
    <submittedName>
        <fullName evidence="15">Uncharacterized protein</fullName>
    </submittedName>
</protein>
<reference evidence="15" key="1">
    <citation type="submission" date="2020-05" db="EMBL/GenBank/DDBJ databases">
        <title>WGS assembly of Panicum virgatum.</title>
        <authorList>
            <person name="Lovell J.T."/>
            <person name="Jenkins J."/>
            <person name="Shu S."/>
            <person name="Juenger T.E."/>
            <person name="Schmutz J."/>
        </authorList>
    </citation>
    <scope>NUCLEOTIDE SEQUENCE</scope>
    <source>
        <strain evidence="15">AP13</strain>
    </source>
</reference>
<keyword evidence="7" id="KW-0677">Repeat</keyword>
<gene>
    <name evidence="15" type="ORF">PVAP13_8NG067103</name>
</gene>
<evidence type="ECO:0000256" key="12">
    <source>
        <dbReference type="SAM" id="MobiDB-lite"/>
    </source>
</evidence>
<dbReference type="SUPFAM" id="SSF52047">
    <property type="entry name" value="RNI-like"/>
    <property type="match status" value="1"/>
</dbReference>
<evidence type="ECO:0000256" key="7">
    <source>
        <dbReference type="ARBA" id="ARBA00022737"/>
    </source>
</evidence>
<dbReference type="PANTHER" id="PTHR48061:SF14">
    <property type="entry name" value="LEUCINE-RICH REPEAT-CONTAINING N-TERMINAL PLANT-TYPE DOMAIN-CONTAINING PROTEIN"/>
    <property type="match status" value="1"/>
</dbReference>
<feature type="signal peptide" evidence="14">
    <location>
        <begin position="1"/>
        <end position="23"/>
    </location>
</feature>
<organism evidence="15 16">
    <name type="scientific">Panicum virgatum</name>
    <name type="common">Blackwell switchgrass</name>
    <dbReference type="NCBI Taxonomy" id="38727"/>
    <lineage>
        <taxon>Eukaryota</taxon>
        <taxon>Viridiplantae</taxon>
        <taxon>Streptophyta</taxon>
        <taxon>Embryophyta</taxon>
        <taxon>Tracheophyta</taxon>
        <taxon>Spermatophyta</taxon>
        <taxon>Magnoliopsida</taxon>
        <taxon>Liliopsida</taxon>
        <taxon>Poales</taxon>
        <taxon>Poaceae</taxon>
        <taxon>PACMAD clade</taxon>
        <taxon>Panicoideae</taxon>
        <taxon>Panicodae</taxon>
        <taxon>Paniceae</taxon>
        <taxon>Panicinae</taxon>
        <taxon>Panicum</taxon>
        <taxon>Panicum sect. Hiantes</taxon>
    </lineage>
</organism>
<keyword evidence="4" id="KW-0433">Leucine-rich repeat</keyword>
<keyword evidence="6 14" id="KW-0732">Signal</keyword>
<evidence type="ECO:0000256" key="1">
    <source>
        <dbReference type="ARBA" id="ARBA00004251"/>
    </source>
</evidence>
<dbReference type="PANTHER" id="PTHR48061">
    <property type="entry name" value="LEUCINE-RICH REPEAT RECEPTOR PROTEIN KINASE EMS1-LIKE-RELATED"/>
    <property type="match status" value="1"/>
</dbReference>
<dbReference type="Proteomes" id="UP000823388">
    <property type="component" value="Chromosome 8N"/>
</dbReference>
<evidence type="ECO:0000256" key="9">
    <source>
        <dbReference type="ARBA" id="ARBA00023136"/>
    </source>
</evidence>
<evidence type="ECO:0000313" key="15">
    <source>
        <dbReference type="EMBL" id="KAG2556093.1"/>
    </source>
</evidence>
<keyword evidence="16" id="KW-1185">Reference proteome</keyword>